<evidence type="ECO:0000256" key="4">
    <source>
        <dbReference type="ARBA" id="ARBA00023136"/>
    </source>
</evidence>
<evidence type="ECO:0000313" key="9">
    <source>
        <dbReference type="Proteomes" id="UP000530268"/>
    </source>
</evidence>
<keyword evidence="5 7" id="KW-0456">Lyase</keyword>
<protein>
    <recommendedName>
        <fullName evidence="7">Endolytic murein transglycosylase</fullName>
        <ecNumber evidence="7">4.2.2.29</ecNumber>
    </recommendedName>
    <alternativeName>
        <fullName evidence="7">Peptidoglycan lytic transglycosylase</fullName>
    </alternativeName>
    <alternativeName>
        <fullName evidence="7">Peptidoglycan polymerization terminase</fullName>
    </alternativeName>
</protein>
<evidence type="ECO:0000256" key="7">
    <source>
        <dbReference type="HAMAP-Rule" id="MF_02065"/>
    </source>
</evidence>
<dbReference type="GO" id="GO:0009252">
    <property type="term" value="P:peptidoglycan biosynthetic process"/>
    <property type="evidence" value="ECO:0007669"/>
    <property type="project" value="UniProtKB-UniRule"/>
</dbReference>
<proteinExistence type="inferred from homology"/>
<dbReference type="PANTHER" id="PTHR30518">
    <property type="entry name" value="ENDOLYTIC MUREIN TRANSGLYCOSYLASE"/>
    <property type="match status" value="1"/>
</dbReference>
<dbReference type="EMBL" id="JACIEI010000007">
    <property type="protein sequence ID" value="MBB3994702.1"/>
    <property type="molecule type" value="Genomic_DNA"/>
</dbReference>
<dbReference type="Pfam" id="PF02618">
    <property type="entry name" value="YceG"/>
    <property type="match status" value="1"/>
</dbReference>
<reference evidence="8 9" key="1">
    <citation type="submission" date="2020-08" db="EMBL/GenBank/DDBJ databases">
        <title>Genomic Encyclopedia of Type Strains, Phase IV (KMG-IV): sequencing the most valuable type-strain genomes for metagenomic binning, comparative biology and taxonomic classification.</title>
        <authorList>
            <person name="Goeker M."/>
        </authorList>
    </citation>
    <scope>NUCLEOTIDE SEQUENCE [LARGE SCALE GENOMIC DNA]</scope>
    <source>
        <strain evidence="8 9">DSM 102234</strain>
    </source>
</reference>
<keyword evidence="3 7" id="KW-1133">Transmembrane helix</keyword>
<keyword evidence="7" id="KW-0997">Cell inner membrane</keyword>
<comment type="function">
    <text evidence="7">Functions as a peptidoglycan terminase that cleaves nascent peptidoglycan strands endolytically to terminate their elongation.</text>
</comment>
<organism evidence="8 9">
    <name type="scientific">Sulfitobacter undariae</name>
    <dbReference type="NCBI Taxonomy" id="1563671"/>
    <lineage>
        <taxon>Bacteria</taxon>
        <taxon>Pseudomonadati</taxon>
        <taxon>Pseudomonadota</taxon>
        <taxon>Alphaproteobacteria</taxon>
        <taxon>Rhodobacterales</taxon>
        <taxon>Roseobacteraceae</taxon>
        <taxon>Sulfitobacter</taxon>
    </lineage>
</organism>
<accession>A0A7W6E4R1</accession>
<dbReference type="AlphaFoldDB" id="A0A7W6E4R1"/>
<dbReference type="InterPro" id="IPR003770">
    <property type="entry name" value="MLTG-like"/>
</dbReference>
<dbReference type="NCBIfam" id="TIGR00247">
    <property type="entry name" value="endolytic transglycosylase MltG"/>
    <property type="match status" value="1"/>
</dbReference>
<dbReference type="PANTHER" id="PTHR30518:SF2">
    <property type="entry name" value="ENDOLYTIC MUREIN TRANSGLYCOSYLASE"/>
    <property type="match status" value="1"/>
</dbReference>
<keyword evidence="6 7" id="KW-0961">Cell wall biogenesis/degradation</keyword>
<keyword evidence="9" id="KW-1185">Reference proteome</keyword>
<dbReference type="GO" id="GO:0071555">
    <property type="term" value="P:cell wall organization"/>
    <property type="evidence" value="ECO:0007669"/>
    <property type="project" value="UniProtKB-KW"/>
</dbReference>
<dbReference type="HAMAP" id="MF_02065">
    <property type="entry name" value="MltG"/>
    <property type="match status" value="1"/>
</dbReference>
<comment type="subcellular location">
    <subcellularLocation>
        <location evidence="7">Cell inner membrane</location>
        <topology evidence="7">Single-pass membrane protein</topology>
    </subcellularLocation>
</comment>
<evidence type="ECO:0000256" key="6">
    <source>
        <dbReference type="ARBA" id="ARBA00023316"/>
    </source>
</evidence>
<comment type="caution">
    <text evidence="8">The sequence shown here is derived from an EMBL/GenBank/DDBJ whole genome shotgun (WGS) entry which is preliminary data.</text>
</comment>
<dbReference type="RefSeq" id="WP_184565956.1">
    <property type="nucleotide sequence ID" value="NZ_JACIEI010000007.1"/>
</dbReference>
<dbReference type="GO" id="GO:0008932">
    <property type="term" value="F:lytic endotransglycosylase activity"/>
    <property type="evidence" value="ECO:0007669"/>
    <property type="project" value="UniProtKB-UniRule"/>
</dbReference>
<evidence type="ECO:0000256" key="1">
    <source>
        <dbReference type="ARBA" id="ARBA00022475"/>
    </source>
</evidence>
<dbReference type="Gene3D" id="3.30.160.60">
    <property type="entry name" value="Classic Zinc Finger"/>
    <property type="match status" value="1"/>
</dbReference>
<dbReference type="CDD" id="cd08010">
    <property type="entry name" value="MltG_like"/>
    <property type="match status" value="1"/>
</dbReference>
<gene>
    <name evidence="7" type="primary">mltG</name>
    <name evidence="8" type="ORF">GGR95_002350</name>
</gene>
<dbReference type="EC" id="4.2.2.29" evidence="7"/>
<keyword evidence="4 7" id="KW-0472">Membrane</keyword>
<feature type="site" description="Important for catalytic activity" evidence="7">
    <location>
        <position position="259"/>
    </location>
</feature>
<sequence length="394" mass="42291">MWRHVAANAFTFLIVGLFLVGGLIVWGKGQYDEPGPLSQAICVQVPSGSNMRRVSQNLADQGAVSSASIFRIGADYEDKTGSLKAGSFLIEPEVSMKEIVDVITRGGASTCGTEIVYRVGVTRVSVQVRELDPATNRFAELAQFDQGAEEVPAAYTETRDKADVRFRVAVAEGVTSWQVVNALSGMDIMEGDVAETPAEGSLAPDSYEVRKGDDRMALITRMQAAQETLLAAAWEARDEDLPINSPEELLILASIVEKETGVAEERRQVASVFVNRLNQGMRLQTDPTVIYGITNGEGVLGRGLRRSELRGETAYNTYVIPALPPTPIANPGRASLMAAAQPDETPYIFFVADGTGGHAFAVSLDDHNRNVAEWRKIEAERGAAAAGNASTGGD</sequence>
<comment type="catalytic activity">
    <reaction evidence="7">
        <text>a peptidoglycan chain = a peptidoglycan chain with N-acetyl-1,6-anhydromuramyl-[peptide] at the reducing end + a peptidoglycan chain with N-acetylglucosamine at the non-reducing end.</text>
        <dbReference type="EC" id="4.2.2.29"/>
    </reaction>
</comment>
<evidence type="ECO:0000313" key="8">
    <source>
        <dbReference type="EMBL" id="MBB3994702.1"/>
    </source>
</evidence>
<feature type="transmembrane region" description="Helical" evidence="7">
    <location>
        <begin position="6"/>
        <end position="26"/>
    </location>
</feature>
<dbReference type="Gene3D" id="3.30.1490.480">
    <property type="entry name" value="Endolytic murein transglycosylase"/>
    <property type="match status" value="1"/>
</dbReference>
<comment type="similarity">
    <text evidence="7">Belongs to the transglycosylase MltG family.</text>
</comment>
<evidence type="ECO:0000256" key="3">
    <source>
        <dbReference type="ARBA" id="ARBA00022989"/>
    </source>
</evidence>
<keyword evidence="2 7" id="KW-0812">Transmembrane</keyword>
<dbReference type="GO" id="GO:0005886">
    <property type="term" value="C:plasma membrane"/>
    <property type="evidence" value="ECO:0007669"/>
    <property type="project" value="UniProtKB-SubCell"/>
</dbReference>
<keyword evidence="1 7" id="KW-1003">Cell membrane</keyword>
<evidence type="ECO:0000256" key="2">
    <source>
        <dbReference type="ARBA" id="ARBA00022692"/>
    </source>
</evidence>
<evidence type="ECO:0000256" key="5">
    <source>
        <dbReference type="ARBA" id="ARBA00023239"/>
    </source>
</evidence>
<dbReference type="Proteomes" id="UP000530268">
    <property type="component" value="Unassembled WGS sequence"/>
</dbReference>
<name>A0A7W6E4R1_9RHOB</name>